<dbReference type="AlphaFoldDB" id="A0A2Z4FLS2"/>
<dbReference type="OrthoDB" id="5526344at2"/>
<protein>
    <submittedName>
        <fullName evidence="2">Uncharacterized protein</fullName>
    </submittedName>
</protein>
<feature type="region of interest" description="Disordered" evidence="1">
    <location>
        <begin position="1"/>
        <end position="28"/>
    </location>
</feature>
<gene>
    <name evidence="2" type="ORF">DN745_10705</name>
</gene>
<dbReference type="KEGG" id="bsed:DN745_10705"/>
<dbReference type="EMBL" id="CP030032">
    <property type="protein sequence ID" value="AWV89780.1"/>
    <property type="molecule type" value="Genomic_DNA"/>
</dbReference>
<dbReference type="Proteomes" id="UP000249799">
    <property type="component" value="Chromosome"/>
</dbReference>
<proteinExistence type="predicted"/>
<keyword evidence="3" id="KW-1185">Reference proteome</keyword>
<feature type="region of interest" description="Disordered" evidence="1">
    <location>
        <begin position="49"/>
        <end position="75"/>
    </location>
</feature>
<feature type="region of interest" description="Disordered" evidence="1">
    <location>
        <begin position="587"/>
        <end position="613"/>
    </location>
</feature>
<reference evidence="2 3" key="1">
    <citation type="submission" date="2018-06" db="EMBL/GenBank/DDBJ databases">
        <title>Lujinxingia sediminis gen. nov. sp. nov., a new facultative anaerobic member of the class Deltaproteobacteria, and proposal of Lujinxingaceae fam. nov.</title>
        <authorList>
            <person name="Guo L.-Y."/>
            <person name="Li C.-M."/>
            <person name="Wang S."/>
            <person name="Du Z.-J."/>
        </authorList>
    </citation>
    <scope>NUCLEOTIDE SEQUENCE [LARGE SCALE GENOMIC DNA]</scope>
    <source>
        <strain evidence="2 3">FA350</strain>
    </source>
</reference>
<evidence type="ECO:0000313" key="3">
    <source>
        <dbReference type="Proteomes" id="UP000249799"/>
    </source>
</evidence>
<evidence type="ECO:0000256" key="1">
    <source>
        <dbReference type="SAM" id="MobiDB-lite"/>
    </source>
</evidence>
<organism evidence="2 3">
    <name type="scientific">Bradymonas sediminis</name>
    <dbReference type="NCBI Taxonomy" id="1548548"/>
    <lineage>
        <taxon>Bacteria</taxon>
        <taxon>Deltaproteobacteria</taxon>
        <taxon>Bradymonadales</taxon>
        <taxon>Bradymonadaceae</taxon>
        <taxon>Bradymonas</taxon>
    </lineage>
</organism>
<evidence type="ECO:0000313" key="2">
    <source>
        <dbReference type="EMBL" id="AWV89780.1"/>
    </source>
</evidence>
<sequence length="613" mass="67289">MSALVLLTSGCETSKPVDKSAPTSESPKTISLTEAKLSKLIARAERARDRKLQTPPTFRAVQSLADAPASQTKQPADRGLLAERLFGVADMGEGAPAPYASIARYERAENRVDYTPNKQQGEDLEVALLAAIVAAIDAQNFEPQASATTWDAALTQAVAREATVLLALGVDRLAKDYPDATIDLLASRPELATDLPHLGDWIAFHQAQNTGAAANVIGSREQSFVTREAWRLATALYRSSGWSGVELVGAMPPTRSADVVRPDQWMRGAPVGKWTWPEESRESLGTVGPAIIAIWLEDVVDARLTQSLYAGYLSDAYRYDAASKTFEWLTLWDSPSSASQVAAAFEQRLRERFKPGDGAAEASGRFSVFAEGLTVGVIIESGDDSDETRSARRARAEHLLKAHTVELMPRAPLPTKFVPTRRDEFVARAAESTLEERVWKASDVNLRLDLNPLGDDWRVQRPDAGTLRWFASHQDGALLQLTVELDNPLGPAFGSEHYQKKTAEALRNSFQDASVEVLAKKNQDTTGAFGDSGLMLRLRGRLNQQKRVLQLWQFRRGDMLISYSLQSPPESFDARLAEANAIVSASRRLRDEDEVTNEEPSAADGQIDYKIED</sequence>
<accession>A0A2Z4FLS2</accession>
<name>A0A2Z4FLS2_9DELT</name>